<evidence type="ECO:0000313" key="2">
    <source>
        <dbReference type="WBParaSite" id="ACRNAN_scaffold1412.g32443.t1"/>
    </source>
</evidence>
<proteinExistence type="predicted"/>
<name>A0A914CTM3_9BILA</name>
<evidence type="ECO:0000313" key="1">
    <source>
        <dbReference type="Proteomes" id="UP000887540"/>
    </source>
</evidence>
<keyword evidence="1" id="KW-1185">Reference proteome</keyword>
<sequence length="48" mass="5655">KFLLYVVDSDAQFVTWNNFAACLTQTMSKKMKLLSKQSKKKEKKFHTI</sequence>
<dbReference type="Proteomes" id="UP000887540">
    <property type="component" value="Unplaced"/>
</dbReference>
<protein>
    <submittedName>
        <fullName evidence="2">Uncharacterized protein</fullName>
    </submittedName>
</protein>
<dbReference type="WBParaSite" id="ACRNAN_scaffold1412.g32443.t1">
    <property type="protein sequence ID" value="ACRNAN_scaffold1412.g32443.t1"/>
    <property type="gene ID" value="ACRNAN_scaffold1412.g32443"/>
</dbReference>
<dbReference type="AlphaFoldDB" id="A0A914CTM3"/>
<accession>A0A914CTM3</accession>
<reference evidence="2" key="1">
    <citation type="submission" date="2022-11" db="UniProtKB">
        <authorList>
            <consortium name="WormBaseParasite"/>
        </authorList>
    </citation>
    <scope>IDENTIFICATION</scope>
</reference>
<organism evidence="1 2">
    <name type="scientific">Acrobeloides nanus</name>
    <dbReference type="NCBI Taxonomy" id="290746"/>
    <lineage>
        <taxon>Eukaryota</taxon>
        <taxon>Metazoa</taxon>
        <taxon>Ecdysozoa</taxon>
        <taxon>Nematoda</taxon>
        <taxon>Chromadorea</taxon>
        <taxon>Rhabditida</taxon>
        <taxon>Tylenchina</taxon>
        <taxon>Cephalobomorpha</taxon>
        <taxon>Cephaloboidea</taxon>
        <taxon>Cephalobidae</taxon>
        <taxon>Acrobeloides</taxon>
    </lineage>
</organism>